<protein>
    <submittedName>
        <fullName evidence="1">Uncharacterized protein</fullName>
    </submittedName>
</protein>
<reference evidence="1 2" key="1">
    <citation type="journal article" date="2018" name="Front. Plant Sci.">
        <title>Red Clover (Trifolium pratense) and Zigzag Clover (T. medium) - A Picture of Genomic Similarities and Differences.</title>
        <authorList>
            <person name="Dluhosova J."/>
            <person name="Istvanek J."/>
            <person name="Nedelnik J."/>
            <person name="Repkova J."/>
        </authorList>
    </citation>
    <scope>NUCLEOTIDE SEQUENCE [LARGE SCALE GENOMIC DNA]</scope>
    <source>
        <strain evidence="2">cv. 10/8</strain>
        <tissue evidence="1">Leaf</tissue>
    </source>
</reference>
<evidence type="ECO:0000313" key="2">
    <source>
        <dbReference type="Proteomes" id="UP000265520"/>
    </source>
</evidence>
<comment type="caution">
    <text evidence="1">The sequence shown here is derived from an EMBL/GenBank/DDBJ whole genome shotgun (WGS) entry which is preliminary data.</text>
</comment>
<accession>A0A392SMU0</accession>
<dbReference type="EMBL" id="LXQA010399416">
    <property type="protein sequence ID" value="MCI49315.1"/>
    <property type="molecule type" value="Genomic_DNA"/>
</dbReference>
<dbReference type="Proteomes" id="UP000265520">
    <property type="component" value="Unassembled WGS sequence"/>
</dbReference>
<name>A0A392SMU0_9FABA</name>
<proteinExistence type="predicted"/>
<evidence type="ECO:0000313" key="1">
    <source>
        <dbReference type="EMBL" id="MCI49315.1"/>
    </source>
</evidence>
<organism evidence="1 2">
    <name type="scientific">Trifolium medium</name>
    <dbReference type="NCBI Taxonomy" id="97028"/>
    <lineage>
        <taxon>Eukaryota</taxon>
        <taxon>Viridiplantae</taxon>
        <taxon>Streptophyta</taxon>
        <taxon>Embryophyta</taxon>
        <taxon>Tracheophyta</taxon>
        <taxon>Spermatophyta</taxon>
        <taxon>Magnoliopsida</taxon>
        <taxon>eudicotyledons</taxon>
        <taxon>Gunneridae</taxon>
        <taxon>Pentapetalae</taxon>
        <taxon>rosids</taxon>
        <taxon>fabids</taxon>
        <taxon>Fabales</taxon>
        <taxon>Fabaceae</taxon>
        <taxon>Papilionoideae</taxon>
        <taxon>50 kb inversion clade</taxon>
        <taxon>NPAAA clade</taxon>
        <taxon>Hologalegina</taxon>
        <taxon>IRL clade</taxon>
        <taxon>Trifolieae</taxon>
        <taxon>Trifolium</taxon>
    </lineage>
</organism>
<sequence length="87" mass="9926">MALIPSVGTAYSIPGIPSHVQLFMLSFEEFRHRVNQAMRVPHDYNGWGYFDSEYVFHWVDDDESYGDMLNDAALNHFNGVGIVLMAD</sequence>
<feature type="non-terminal residue" evidence="1">
    <location>
        <position position="87"/>
    </location>
</feature>
<keyword evidence="2" id="KW-1185">Reference proteome</keyword>
<dbReference type="AlphaFoldDB" id="A0A392SMU0"/>